<organism evidence="3 4">
    <name type="scientific">Dactylosporangium siamense</name>
    <dbReference type="NCBI Taxonomy" id="685454"/>
    <lineage>
        <taxon>Bacteria</taxon>
        <taxon>Bacillati</taxon>
        <taxon>Actinomycetota</taxon>
        <taxon>Actinomycetes</taxon>
        <taxon>Micromonosporales</taxon>
        <taxon>Micromonosporaceae</taxon>
        <taxon>Dactylosporangium</taxon>
    </lineage>
</organism>
<keyword evidence="2" id="KW-1133">Transmembrane helix</keyword>
<comment type="caution">
    <text evidence="3">The sequence shown here is derived from an EMBL/GenBank/DDBJ whole genome shotgun (WGS) entry which is preliminary data.</text>
</comment>
<feature type="region of interest" description="Disordered" evidence="1">
    <location>
        <begin position="92"/>
        <end position="111"/>
    </location>
</feature>
<protein>
    <submittedName>
        <fullName evidence="3">Uncharacterized protein</fullName>
    </submittedName>
</protein>
<sequence length="111" mass="11887">MSAGWRARVGWTGWRRELGWSLIPLGMAVPCGLTALGPAQFIPSQDATSEMMAQEARDGDVTLLLAAVGCAAGTLVVATGIWLIWRARRLDRRHPDDGPAVGLTDAGQYEP</sequence>
<accession>A0A919PVU3</accession>
<evidence type="ECO:0000256" key="1">
    <source>
        <dbReference type="SAM" id="MobiDB-lite"/>
    </source>
</evidence>
<keyword evidence="4" id="KW-1185">Reference proteome</keyword>
<keyword evidence="2" id="KW-0812">Transmembrane</keyword>
<feature type="transmembrane region" description="Helical" evidence="2">
    <location>
        <begin position="61"/>
        <end position="85"/>
    </location>
</feature>
<feature type="transmembrane region" description="Helical" evidence="2">
    <location>
        <begin position="20"/>
        <end position="41"/>
    </location>
</feature>
<evidence type="ECO:0000256" key="2">
    <source>
        <dbReference type="SAM" id="Phobius"/>
    </source>
</evidence>
<dbReference type="RefSeq" id="WP_203853035.1">
    <property type="nucleotide sequence ID" value="NZ_BAAAVW010000010.1"/>
</dbReference>
<evidence type="ECO:0000313" key="3">
    <source>
        <dbReference type="EMBL" id="GIG51421.1"/>
    </source>
</evidence>
<keyword evidence="2" id="KW-0472">Membrane</keyword>
<gene>
    <name evidence="3" type="ORF">Dsi01nite_094620</name>
</gene>
<name>A0A919PVU3_9ACTN</name>
<evidence type="ECO:0000313" key="4">
    <source>
        <dbReference type="Proteomes" id="UP000660611"/>
    </source>
</evidence>
<dbReference type="AlphaFoldDB" id="A0A919PVU3"/>
<proteinExistence type="predicted"/>
<dbReference type="EMBL" id="BONQ01000155">
    <property type="protein sequence ID" value="GIG51421.1"/>
    <property type="molecule type" value="Genomic_DNA"/>
</dbReference>
<reference evidence="3" key="1">
    <citation type="submission" date="2021-01" db="EMBL/GenBank/DDBJ databases">
        <title>Whole genome shotgun sequence of Dactylosporangium siamense NBRC 106093.</title>
        <authorList>
            <person name="Komaki H."/>
            <person name="Tamura T."/>
        </authorList>
    </citation>
    <scope>NUCLEOTIDE SEQUENCE</scope>
    <source>
        <strain evidence="3">NBRC 106093</strain>
    </source>
</reference>
<dbReference type="Proteomes" id="UP000660611">
    <property type="component" value="Unassembled WGS sequence"/>
</dbReference>